<dbReference type="NCBIfam" id="TIGR03607">
    <property type="entry name" value="patatin-like protein"/>
    <property type="match status" value="1"/>
</dbReference>
<dbReference type="OrthoDB" id="8728704at2"/>
<dbReference type="GO" id="GO:0016042">
    <property type="term" value="P:lipid catabolic process"/>
    <property type="evidence" value="ECO:0007669"/>
    <property type="project" value="UniProtKB-UniRule"/>
</dbReference>
<dbReference type="InterPro" id="IPR019894">
    <property type="entry name" value="Patatin-related_protein"/>
</dbReference>
<evidence type="ECO:0000313" key="3">
    <source>
        <dbReference type="Proteomes" id="UP000185739"/>
    </source>
</evidence>
<comment type="caution">
    <text evidence="1">Lacks conserved residue(s) required for the propagation of feature annotation.</text>
</comment>
<dbReference type="PROSITE" id="PS51635">
    <property type="entry name" value="PNPLA"/>
    <property type="match status" value="1"/>
</dbReference>
<feature type="active site" description="Proton acceptor" evidence="1">
    <location>
        <position position="346"/>
    </location>
</feature>
<dbReference type="Pfam" id="PF11856">
    <property type="entry name" value="DUF3376"/>
    <property type="match status" value="1"/>
</dbReference>
<dbReference type="SUPFAM" id="SSF52151">
    <property type="entry name" value="FabD/lysophospholipase-like"/>
    <property type="match status" value="1"/>
</dbReference>
<keyword evidence="1" id="KW-0442">Lipid degradation</keyword>
<name>A0A1H5T754_9RHOO</name>
<dbReference type="RefSeq" id="WP_075147708.1">
    <property type="nucleotide sequence ID" value="NZ_CP018839.1"/>
</dbReference>
<feature type="short sequence motif" description="GXSXG" evidence="1">
    <location>
        <begin position="100"/>
        <end position="104"/>
    </location>
</feature>
<dbReference type="InterPro" id="IPR016035">
    <property type="entry name" value="Acyl_Trfase/lysoPLipase"/>
</dbReference>
<sequence length="839" mass="92856">MKEKELRLALVLFGGVSLAIYQHGINREVLNLARASKAYHDTDSLAAKQAATHVFARARDRTGRGAGDETDALSAEVYFDLLKRLGRVVDLRVLVDVVSGSSAGAVNGIALARALAHDLSLETLTTLWLEEADMQRLIAPEARAKAWNKWYFRPLLRPMLSWLRREGMLPATADHEMAERVLSFVRSRWFNPPLDGTRLSAVLLDGLLAMEEMPGGAPRSLLPSGTQLSLAVTVTDYHGIDRTIFTHDPPMLREREHRHVLQFSCEHRKSGVIESDFGLDNAPSLAFAARASASYPGAFPPARMAEMDALLAARGMAWPTRERFLERNFGHYREQGMNPEELVLLDGSVLDNKPIMAAARHIRLHRAFREVDRRLIFIDPHADPQYGRETEREAGAGAVPGWFETLRGALSDLPRQQPVHSELAEISRYNRQIRRLKATIAETRPQVEALVEQATAGALGGHYTLDELRHWRLTSTNLLATSTLVYNAWWRALVLEALDFVAGLLRKLCGYSQESPAARWLQLVVEEWAACNGVLCTEYRIPDEVYGNADMPRFARMVIRFGIEYKRRRINFVLHELNALYQYLPLDTFCATDPGTLDEVKAEIHECLDGLAIYDGSDFIDEVTATAARALLHPGAPDAGELVDGVVQDFVLQHGQTLGALIERLGDECGIAESNANMDAALASPRVQRIDASCRRRLLTAYLGYFYWDVILRPALGALALGTGPLEEVLIDRISPEDATTLAAVGRGQAVLFGTSFGNFGGFLSRKARENDYLWGRLHAADRLIDIVAGALPGNGGLGEGELRAFKKRAFEAILAEETLRLQGVPELIARVTAAVAAL</sequence>
<dbReference type="EMBL" id="CP018839">
    <property type="protein sequence ID" value="APR04197.1"/>
    <property type="molecule type" value="Genomic_DNA"/>
</dbReference>
<keyword evidence="3" id="KW-1185">Reference proteome</keyword>
<dbReference type="STRING" id="96773.Tchl_1338"/>
<dbReference type="Gene3D" id="3.40.1090.10">
    <property type="entry name" value="Cytosolic phospholipase A2 catalytic domain"/>
    <property type="match status" value="1"/>
</dbReference>
<dbReference type="AlphaFoldDB" id="A0A1H5T754"/>
<evidence type="ECO:0000256" key="1">
    <source>
        <dbReference type="PROSITE-ProRule" id="PRU01161"/>
    </source>
</evidence>
<dbReference type="GO" id="GO:0016787">
    <property type="term" value="F:hydrolase activity"/>
    <property type="evidence" value="ECO:0007669"/>
    <property type="project" value="UniProtKB-UniRule"/>
</dbReference>
<organism evidence="2 3">
    <name type="scientific">Thauera chlorobenzoica</name>
    <dbReference type="NCBI Taxonomy" id="96773"/>
    <lineage>
        <taxon>Bacteria</taxon>
        <taxon>Pseudomonadati</taxon>
        <taxon>Pseudomonadota</taxon>
        <taxon>Betaproteobacteria</taxon>
        <taxon>Rhodocyclales</taxon>
        <taxon>Zoogloeaceae</taxon>
        <taxon>Thauera</taxon>
    </lineage>
</organism>
<reference evidence="2 3" key="1">
    <citation type="submission" date="2016-12" db="EMBL/GenBank/DDBJ databases">
        <title>Complete genome sequence of Thauera chlorobenzoica, a Betaproteobacterium degrading haloaromatics anaerobically to CO2 and halides.</title>
        <authorList>
            <person name="Goris T."/>
            <person name="Mergelsberg M."/>
            <person name="Boll M."/>
        </authorList>
    </citation>
    <scope>NUCLEOTIDE SEQUENCE [LARGE SCALE GENOMIC DNA]</scope>
    <source>
        <strain evidence="2 3">3CB1</strain>
    </source>
</reference>
<evidence type="ECO:0000313" key="2">
    <source>
        <dbReference type="EMBL" id="APR04197.1"/>
    </source>
</evidence>
<proteinExistence type="predicted"/>
<dbReference type="InterPro" id="IPR024282">
    <property type="entry name" value="DUF3376"/>
</dbReference>
<dbReference type="Proteomes" id="UP000185739">
    <property type="component" value="Chromosome"/>
</dbReference>
<feature type="active site" description="Nucleophile" evidence="1">
    <location>
        <position position="102"/>
    </location>
</feature>
<dbReference type="KEGG" id="tcl:Tchl_1338"/>
<dbReference type="InterPro" id="IPR002641">
    <property type="entry name" value="PNPLA_dom"/>
</dbReference>
<keyword evidence="1" id="KW-0378">Hydrolase</keyword>
<gene>
    <name evidence="2" type="ORF">Tchl_1338</name>
</gene>
<protein>
    <submittedName>
        <fullName evidence="2">Patatin-related protein</fullName>
    </submittedName>
</protein>
<keyword evidence="1" id="KW-0443">Lipid metabolism</keyword>
<dbReference type="Pfam" id="PF01734">
    <property type="entry name" value="Patatin"/>
    <property type="match status" value="1"/>
</dbReference>
<accession>A0A1H5T754</accession>